<gene>
    <name evidence="6" type="ORF">UCRPA7_4726</name>
</gene>
<feature type="transmembrane region" description="Helical" evidence="5">
    <location>
        <begin position="14"/>
        <end position="34"/>
    </location>
</feature>
<keyword evidence="3 5" id="KW-1133">Transmembrane helix</keyword>
<evidence type="ECO:0000256" key="3">
    <source>
        <dbReference type="ARBA" id="ARBA00022989"/>
    </source>
</evidence>
<evidence type="ECO:0000313" key="6">
    <source>
        <dbReference type="EMBL" id="EON99828.1"/>
    </source>
</evidence>
<dbReference type="PANTHER" id="PTHR35814">
    <property type="match status" value="1"/>
</dbReference>
<keyword evidence="2 5" id="KW-0812">Transmembrane</keyword>
<evidence type="ECO:0000256" key="1">
    <source>
        <dbReference type="ARBA" id="ARBA00004370"/>
    </source>
</evidence>
<evidence type="ECO:0000256" key="4">
    <source>
        <dbReference type="ARBA" id="ARBA00023136"/>
    </source>
</evidence>
<dbReference type="OrthoDB" id="19091at2759"/>
<evidence type="ECO:0000256" key="5">
    <source>
        <dbReference type="SAM" id="Phobius"/>
    </source>
</evidence>
<dbReference type="InterPro" id="IPR023352">
    <property type="entry name" value="MAPEG-like_dom_sf"/>
</dbReference>
<dbReference type="GeneID" id="19325206"/>
<keyword evidence="4 5" id="KW-0472">Membrane</keyword>
<evidence type="ECO:0000313" key="7">
    <source>
        <dbReference type="Proteomes" id="UP000014074"/>
    </source>
</evidence>
<proteinExistence type="predicted"/>
<dbReference type="KEGG" id="tmn:UCRPA7_4726"/>
<dbReference type="Gene3D" id="1.20.120.550">
    <property type="entry name" value="Membrane associated eicosanoid/glutathione metabolism-like domain"/>
    <property type="match status" value="1"/>
</dbReference>
<reference evidence="7" key="1">
    <citation type="journal article" date="2013" name="Genome Announc.">
        <title>Draft genome sequence of the ascomycete Phaeoacremonium aleophilum strain UCR-PA7, a causal agent of the esca disease complex in grapevines.</title>
        <authorList>
            <person name="Blanco-Ulate B."/>
            <person name="Rolshausen P."/>
            <person name="Cantu D."/>
        </authorList>
    </citation>
    <scope>NUCLEOTIDE SEQUENCE [LARGE SCALE GENOMIC DNA]</scope>
    <source>
        <strain evidence="7">UCR-PA7</strain>
    </source>
</reference>
<dbReference type="Pfam" id="PF01124">
    <property type="entry name" value="MAPEG"/>
    <property type="match status" value="1"/>
</dbReference>
<dbReference type="PANTHER" id="PTHR35814:SF1">
    <property type="entry name" value="GLUTATHIONE S-TRANSFERASE-RELATED"/>
    <property type="match status" value="1"/>
</dbReference>
<dbReference type="GO" id="GO:0016020">
    <property type="term" value="C:membrane"/>
    <property type="evidence" value="ECO:0007669"/>
    <property type="project" value="UniProtKB-SubCell"/>
</dbReference>
<dbReference type="SUPFAM" id="SSF161084">
    <property type="entry name" value="MAPEG domain-like"/>
    <property type="match status" value="1"/>
</dbReference>
<dbReference type="HOGENOM" id="CLU_134926_0_0_1"/>
<dbReference type="InterPro" id="IPR001129">
    <property type="entry name" value="Membr-assoc_MAPEG"/>
</dbReference>
<dbReference type="RefSeq" id="XP_007915468.1">
    <property type="nucleotide sequence ID" value="XM_007917277.1"/>
</dbReference>
<evidence type="ECO:0000256" key="2">
    <source>
        <dbReference type="ARBA" id="ARBA00022692"/>
    </source>
</evidence>
<dbReference type="Proteomes" id="UP000014074">
    <property type="component" value="Unassembled WGS sequence"/>
</dbReference>
<organism evidence="6 7">
    <name type="scientific">Phaeoacremonium minimum (strain UCR-PA7)</name>
    <name type="common">Esca disease fungus</name>
    <name type="synonym">Togninia minima</name>
    <dbReference type="NCBI Taxonomy" id="1286976"/>
    <lineage>
        <taxon>Eukaryota</taxon>
        <taxon>Fungi</taxon>
        <taxon>Dikarya</taxon>
        <taxon>Ascomycota</taxon>
        <taxon>Pezizomycotina</taxon>
        <taxon>Sordariomycetes</taxon>
        <taxon>Sordariomycetidae</taxon>
        <taxon>Togniniales</taxon>
        <taxon>Togniniaceae</taxon>
        <taxon>Phaeoacremonium</taxon>
    </lineage>
</organism>
<name>R8BKF9_PHAM7</name>
<dbReference type="AlphaFoldDB" id="R8BKF9"/>
<dbReference type="EMBL" id="KB933129">
    <property type="protein sequence ID" value="EON99828.1"/>
    <property type="molecule type" value="Genomic_DNA"/>
</dbReference>
<dbReference type="eggNOG" id="ENOG502S4G7">
    <property type="taxonomic scope" value="Eukaryota"/>
</dbReference>
<keyword evidence="7" id="KW-1185">Reference proteome</keyword>
<accession>R8BKF9</accession>
<sequence length="159" mass="16691">MAITVPVGVTVPKMLPVTGAFALPFAAYFAILSVRVVGCRLRDECFVGDDSSVSSPAFGKDTAKPNELKVASRAHANFSENVPLALILAAFAELNGANRKALTGLLSALFAFRVLHAEFGLRAEGAMGKGRPIGFFGTLGVVGGLAGYSAWLVKEYWGL</sequence>
<comment type="subcellular location">
    <subcellularLocation>
        <location evidence="1">Membrane</location>
    </subcellularLocation>
</comment>
<feature type="transmembrane region" description="Helical" evidence="5">
    <location>
        <begin position="133"/>
        <end position="153"/>
    </location>
</feature>
<protein>
    <submittedName>
        <fullName evidence="6">Putative membrane-associated proteins in eicosanoid and glutathione metabolism protein</fullName>
    </submittedName>
</protein>